<keyword evidence="6" id="KW-0808">Transferase</keyword>
<feature type="region of interest" description="Disordered" evidence="2">
    <location>
        <begin position="1502"/>
        <end position="1535"/>
    </location>
</feature>
<evidence type="ECO:0000313" key="7">
    <source>
        <dbReference type="Proteomes" id="UP000326759"/>
    </source>
</evidence>
<feature type="region of interest" description="Disordered" evidence="2">
    <location>
        <begin position="2189"/>
        <end position="2241"/>
    </location>
</feature>
<sequence>MTFCVGRCFALEDVTYLDGSDAIWCSEESKKCNNYSGNGDRNECNGEEKKVKKNLKPFFYLPSEEELISDAFCNEVKAVNSVSSLPLPLSNLSSKAELKLECSNSFTCLDIECANSETSPPQLPKGISLNIVNEIVENGTKIIRTNSKTFSVKSVDVHGNSPINNSLPNSVADKGTYPVCDEACAEQSGSINSVCLENEKDDKKLSISSNNVSDSDCDSVIGDKYTSIITHPLLYFSRRFHETNLTMEKESISLKRQKSKSLINLSSKTSDNDVPNSKFRNIFPLSPFQIFSFNKQEKLKTSTHNSSSDTPNSTPLVIPEHCSGAPSIFLSENTPEDSPSDSPVNSQILPFDDSLHYNVEEDSLDNGPKCIEDILLLNKSSISISDEEEEDVVKKTKLGPKVVNFRCISSLKNRVAKRPSLKIRSSAEDLENEDSIPRRSSVMSSLSVMPPSRRPSLTSLLSVSPSVSLAGRRFSFNFGSRSRPSERRVGGEHFTMLSIVGINTISDQMVSVSFKSLESFVNEDNLEGLRSFLTSRSVVIDDRDENGATVLMLCAAKGKADFCKELLLHGADVNAEDNDMWTSLITAAKEGHANVVSLLLENEVSVDHRDLGGWTAFMWSCYKGNLEAARLLLAAGADPNAQGQHHMTSLVWAAGRGHTDIVKLLLEKGAKVNLGDKFGTTPLIWACRKGYIEITEALLAHGANVDAAGMYSWTPLLVATKGNYVDLVTLLLEHKPNVNALDKDGGTALTVACKEGYFEISSALLRSGAYVNIQDRNGDSNLIYAARGGHRNVVEALLKKHVDIDCVGKDHKTALYWAVEKGHTQVVKALLSSNADMEHSTKEGDTALLRSVRTKNAEIVQMFVDKKARVNVADKKGDTALHIAMRGRSKRIVEILLRNPKNSQMLYRPNRAGETPYNIDLSHQKTILGQIFGARRLNTNEENENMLGYDLYSSSLADILSEPSLSMPISVGLYARWGSGKSFLIRKLREEMNSFARQWVEPLFQFTSLVFFLVAITSILIGFIAMMATGMWYVGLGAGGGIFILIILCLMSIWYGSRSKYDWNLWYKWSVGLATQMAAFKLVAQVIFCSPPGNQWKEWKEGVQAKPLKFIFAEGAKPSSTGAGGNSVVQILGSMFDMVENQYGIFPTRSSSPWKYRRLCGIPYIAIFFITLACGLALTYLAITYGFHEASSSPTEAEPVKAVVKRWANAKFTSDFLGDKIIALKKRNVRLDDDDDDDEDDDFDEQEDFPLNDESETTEEQMEEAAESRRQFHGRLINPLLFILSALVALVIVANIHTLVRMVKALIFSHRRHLLSAISKFDTMSAEGYMHALKEEVNLLMDMVRCLDAFTAQQTRLVVILDGLDSCEQEKVLNVLDAVHTLFTDSNGPFIILLAIDPHIITKAIELNATKVFRESSFSGHDYLRNIIHLPFYLQNAGLRKVKLAEQAAEHMKGRSQSTWNEQETEFVSLAMTSAMGGLHHMPVTRHMSTASELGYNMPDNRRMSGESGMSLNVSRRTQSSRGARRLRPSDSVGSSIASNLHRVSAASDLNKVLLTDDYFNDINPRSMRRLMNVVYITGRLLKAFHIEFNWYHLALWINITEQWPYHASWLIHYYERKEDNVDEKTTLKELFEKLKDQIPVSKEMEPLLEMDKDERKLETFLAMHENKIKEEQIQMEEAYPRLSSPTSLPWQLPQNKFDTASKISSLPWPGKMAQASNKEFSSNLPPTLNPLMWGYPQQLPYNPQPVQHNVNANTLPYNTQSNIPPLNTLSLPSEAQDKKLSSLSIDEAFHLFEKVDGVSLPMLPTYKEKLLENNINGKVLLHCNLDDLKQILKMTFGDWELFKMLILGLREQEMCQDDDVYQRSLRYLSNQPSDSLSQHHQPDSMSDHSDVSLLTDSIKRGSLRNSFANKDREDQGSISSRRTNKLSLHSKQVTLEEQMIFGALQTLNEEAYEDVVEEQMKLERRKSCQTLDPGGDDEWNLNRTRKNSLVSIPKTSPEEIDVVYIQSSPLLPHTIVSCPPDCDSTAPSLASSFSPYKGSASLSRTSSVKGGGSVTASPKHSGSRMPATDNLELVPKYRNSPIHDSSSPARRERPCTLNLNQTKEDDSGVISDVANDTLCVRFTPDFDSPSGVKDNLISGTYDMSEYSSMVPSVPSKNVSFSDQLLTGSYSLEKLKRLTKKLQKALVSQENTTDVEHDNTESTEVSPLVTNNFPERNGNNDMPKSPPNGVASKNDHNDDPSFAKLNNCHVITMANSDKETHIIYSKNIYTLSIC</sequence>
<feature type="repeat" description="ANK" evidence="1">
    <location>
        <begin position="711"/>
        <end position="743"/>
    </location>
</feature>
<feature type="compositionally biased region" description="Polar residues" evidence="2">
    <location>
        <begin position="2034"/>
        <end position="2061"/>
    </location>
</feature>
<keyword evidence="3" id="KW-1133">Transmembrane helix</keyword>
<keyword evidence="1" id="KW-0040">ANK repeat</keyword>
<feature type="compositionally biased region" description="Polar residues" evidence="2">
    <location>
        <begin position="2202"/>
        <end position="2222"/>
    </location>
</feature>
<feature type="repeat" description="ANK" evidence="1">
    <location>
        <begin position="843"/>
        <end position="875"/>
    </location>
</feature>
<feature type="transmembrane region" description="Helical" evidence="3">
    <location>
        <begin position="1032"/>
        <end position="1054"/>
    </location>
</feature>
<dbReference type="Pfam" id="PF07693">
    <property type="entry name" value="KAP_NTPase"/>
    <property type="match status" value="1"/>
</dbReference>
<feature type="domain" description="Kinase D-interacting substrate of 220 kDa-like SAM" evidence="5">
    <location>
        <begin position="1779"/>
        <end position="1855"/>
    </location>
</feature>
<name>A0A5N5T4M2_9CRUS</name>
<dbReference type="PROSITE" id="PS50088">
    <property type="entry name" value="ANK_REPEAT"/>
    <property type="match status" value="10"/>
</dbReference>
<dbReference type="SUPFAM" id="SSF48403">
    <property type="entry name" value="Ankyrin repeat"/>
    <property type="match status" value="1"/>
</dbReference>
<feature type="repeat" description="ANK" evidence="1">
    <location>
        <begin position="777"/>
        <end position="809"/>
    </location>
</feature>
<keyword evidence="3" id="KW-0812">Transmembrane</keyword>
<feature type="repeat" description="ANK" evidence="1">
    <location>
        <begin position="546"/>
        <end position="578"/>
    </location>
</feature>
<feature type="compositionally biased region" description="Polar residues" evidence="2">
    <location>
        <begin position="1508"/>
        <end position="1522"/>
    </location>
</feature>
<dbReference type="Gene3D" id="1.10.150.50">
    <property type="entry name" value="Transcription Factor, Ets-1"/>
    <property type="match status" value="1"/>
</dbReference>
<keyword evidence="3" id="KW-0472">Membrane</keyword>
<evidence type="ECO:0000256" key="1">
    <source>
        <dbReference type="PROSITE-ProRule" id="PRU00023"/>
    </source>
</evidence>
<feature type="domain" description="KAP NTPase" evidence="4">
    <location>
        <begin position="949"/>
        <end position="1581"/>
    </location>
</feature>
<organism evidence="6 7">
    <name type="scientific">Armadillidium nasatum</name>
    <dbReference type="NCBI Taxonomy" id="96803"/>
    <lineage>
        <taxon>Eukaryota</taxon>
        <taxon>Metazoa</taxon>
        <taxon>Ecdysozoa</taxon>
        <taxon>Arthropoda</taxon>
        <taxon>Crustacea</taxon>
        <taxon>Multicrustacea</taxon>
        <taxon>Malacostraca</taxon>
        <taxon>Eumalacostraca</taxon>
        <taxon>Peracarida</taxon>
        <taxon>Isopoda</taxon>
        <taxon>Oniscidea</taxon>
        <taxon>Crinocheta</taxon>
        <taxon>Armadillidiidae</taxon>
        <taxon>Armadillidium</taxon>
    </lineage>
</organism>
<gene>
    <name evidence="6" type="ORF">Anas_01930</name>
</gene>
<dbReference type="Gene3D" id="1.25.40.20">
    <property type="entry name" value="Ankyrin repeat-containing domain"/>
    <property type="match status" value="3"/>
</dbReference>
<dbReference type="Pfam" id="PF12796">
    <property type="entry name" value="Ank_2"/>
    <property type="match status" value="2"/>
</dbReference>
<dbReference type="SMART" id="SM00248">
    <property type="entry name" value="ANK"/>
    <property type="match status" value="12"/>
</dbReference>
<feature type="compositionally biased region" description="Polar residues" evidence="2">
    <location>
        <begin position="1917"/>
        <end position="1926"/>
    </location>
</feature>
<feature type="region of interest" description="Disordered" evidence="2">
    <location>
        <begin position="1872"/>
        <end position="1892"/>
    </location>
</feature>
<dbReference type="InterPro" id="IPR057092">
    <property type="entry name" value="SAM_KIDINS220"/>
</dbReference>
<evidence type="ECO:0000313" key="6">
    <source>
        <dbReference type="EMBL" id="KAB7501019.1"/>
    </source>
</evidence>
<dbReference type="CDD" id="cd09487">
    <property type="entry name" value="SAM_superfamily"/>
    <property type="match status" value="1"/>
</dbReference>
<dbReference type="EMBL" id="SEYY01011986">
    <property type="protein sequence ID" value="KAB7501019.1"/>
    <property type="molecule type" value="Genomic_DNA"/>
</dbReference>
<reference evidence="6 7" key="1">
    <citation type="journal article" date="2019" name="PLoS Biol.">
        <title>Sex chromosomes control vertical transmission of feminizing Wolbachia symbionts in an isopod.</title>
        <authorList>
            <person name="Becking T."/>
            <person name="Chebbi M.A."/>
            <person name="Giraud I."/>
            <person name="Moumen B."/>
            <person name="Laverre T."/>
            <person name="Caubet Y."/>
            <person name="Peccoud J."/>
            <person name="Gilbert C."/>
            <person name="Cordaux R."/>
        </authorList>
    </citation>
    <scope>NUCLEOTIDE SEQUENCE [LARGE SCALE GENOMIC DNA]</scope>
    <source>
        <strain evidence="6">ANa2</strain>
        <tissue evidence="6">Whole body excluding digestive tract and cuticle</tissue>
    </source>
</reference>
<keyword evidence="7" id="KW-1185">Reference proteome</keyword>
<dbReference type="Pfam" id="PF23307">
    <property type="entry name" value="SAM_KIDINS220"/>
    <property type="match status" value="1"/>
</dbReference>
<feature type="region of interest" description="Disordered" evidence="2">
    <location>
        <begin position="426"/>
        <end position="454"/>
    </location>
</feature>
<evidence type="ECO:0000259" key="4">
    <source>
        <dbReference type="Pfam" id="PF07693"/>
    </source>
</evidence>
<feature type="compositionally biased region" description="Low complexity" evidence="2">
    <location>
        <begin position="438"/>
        <end position="454"/>
    </location>
</feature>
<dbReference type="GO" id="GO:0030165">
    <property type="term" value="F:PDZ domain binding"/>
    <property type="evidence" value="ECO:0007669"/>
    <property type="project" value="TreeGrafter"/>
</dbReference>
<dbReference type="OrthoDB" id="6084525at2759"/>
<feature type="transmembrane region" description="Helical" evidence="3">
    <location>
        <begin position="1280"/>
        <end position="1303"/>
    </location>
</feature>
<feature type="compositionally biased region" description="Basic and acidic residues" evidence="2">
    <location>
        <begin position="1881"/>
        <end position="1891"/>
    </location>
</feature>
<dbReference type="PANTHER" id="PTHR24116:SF0">
    <property type="entry name" value="KINASE D-INTERACTING SUBSTRATE OF 220 KDA"/>
    <property type="match status" value="1"/>
</dbReference>
<dbReference type="GO" id="GO:0016301">
    <property type="term" value="F:kinase activity"/>
    <property type="evidence" value="ECO:0007669"/>
    <property type="project" value="UniProtKB-KW"/>
</dbReference>
<dbReference type="Pfam" id="PF00023">
    <property type="entry name" value="Ank"/>
    <property type="match status" value="1"/>
</dbReference>
<accession>A0A5N5T4M2</accession>
<evidence type="ECO:0000256" key="2">
    <source>
        <dbReference type="SAM" id="MobiDB-lite"/>
    </source>
</evidence>
<feature type="repeat" description="ANK" evidence="1">
    <location>
        <begin position="612"/>
        <end position="644"/>
    </location>
</feature>
<dbReference type="InterPro" id="IPR036770">
    <property type="entry name" value="Ankyrin_rpt-contain_sf"/>
</dbReference>
<feature type="repeat" description="ANK" evidence="1">
    <location>
        <begin position="744"/>
        <end position="776"/>
    </location>
</feature>
<feature type="transmembrane region" description="Helical" evidence="3">
    <location>
        <begin position="1003"/>
        <end position="1025"/>
    </location>
</feature>
<comment type="caution">
    <text evidence="6">The sequence shown here is derived from an EMBL/GenBank/DDBJ whole genome shotgun (WGS) entry which is preliminary data.</text>
</comment>
<dbReference type="Pfam" id="PF13637">
    <property type="entry name" value="Ank_4"/>
    <property type="match status" value="1"/>
</dbReference>
<feature type="repeat" description="ANK" evidence="1">
    <location>
        <begin position="645"/>
        <end position="677"/>
    </location>
</feature>
<dbReference type="InterPro" id="IPR011646">
    <property type="entry name" value="KAP_P-loop"/>
</dbReference>
<feature type="transmembrane region" description="Helical" evidence="3">
    <location>
        <begin position="1159"/>
        <end position="1183"/>
    </location>
</feature>
<dbReference type="PANTHER" id="PTHR24116">
    <property type="entry name" value="KINASE D-INTERACTING SUBSTRATE OF 220 KDA"/>
    <property type="match status" value="1"/>
</dbReference>
<dbReference type="GO" id="GO:0019887">
    <property type="term" value="F:protein kinase regulator activity"/>
    <property type="evidence" value="ECO:0007669"/>
    <property type="project" value="TreeGrafter"/>
</dbReference>
<evidence type="ECO:0000259" key="5">
    <source>
        <dbReference type="Pfam" id="PF23307"/>
    </source>
</evidence>
<feature type="region of interest" description="Disordered" evidence="2">
    <location>
        <begin position="2034"/>
        <end position="2095"/>
    </location>
</feature>
<keyword evidence="6" id="KW-0418">Kinase</keyword>
<feature type="repeat" description="ANK" evidence="1">
    <location>
        <begin position="579"/>
        <end position="611"/>
    </location>
</feature>
<evidence type="ECO:0000256" key="3">
    <source>
        <dbReference type="SAM" id="Phobius"/>
    </source>
</evidence>
<dbReference type="InterPro" id="IPR052771">
    <property type="entry name" value="Neurotrophin_sig_adaptor"/>
</dbReference>
<feature type="region of interest" description="Disordered" evidence="2">
    <location>
        <begin position="1905"/>
        <end position="1926"/>
    </location>
</feature>
<dbReference type="InterPro" id="IPR002110">
    <property type="entry name" value="Ankyrin_rpt"/>
</dbReference>
<dbReference type="PROSITE" id="PS50297">
    <property type="entry name" value="ANK_REP_REGION"/>
    <property type="match status" value="7"/>
</dbReference>
<feature type="repeat" description="ANK" evidence="1">
    <location>
        <begin position="810"/>
        <end position="842"/>
    </location>
</feature>
<dbReference type="InterPro" id="IPR013761">
    <property type="entry name" value="SAM/pointed_sf"/>
</dbReference>
<feature type="region of interest" description="Disordered" evidence="2">
    <location>
        <begin position="1232"/>
        <end position="1267"/>
    </location>
</feature>
<feature type="compositionally biased region" description="Acidic residues" evidence="2">
    <location>
        <begin position="1232"/>
        <end position="1265"/>
    </location>
</feature>
<feature type="repeat" description="ANK" evidence="1">
    <location>
        <begin position="678"/>
        <end position="710"/>
    </location>
</feature>
<proteinExistence type="predicted"/>
<dbReference type="Proteomes" id="UP000326759">
    <property type="component" value="Unassembled WGS sequence"/>
</dbReference>
<protein>
    <submittedName>
        <fullName evidence="6">Kinase D-interacting substrate</fullName>
    </submittedName>
</protein>
<dbReference type="SUPFAM" id="SSF47769">
    <property type="entry name" value="SAM/Pointed domain"/>
    <property type="match status" value="1"/>
</dbReference>